<dbReference type="GO" id="GO:0005737">
    <property type="term" value="C:cytoplasm"/>
    <property type="evidence" value="ECO:0007669"/>
    <property type="project" value="TreeGrafter"/>
</dbReference>
<dbReference type="PROSITE" id="PS50105">
    <property type="entry name" value="SAM_DOMAIN"/>
    <property type="match status" value="1"/>
</dbReference>
<dbReference type="GO" id="GO:0007015">
    <property type="term" value="P:actin filament organization"/>
    <property type="evidence" value="ECO:0007669"/>
    <property type="project" value="TreeGrafter"/>
</dbReference>
<comment type="subcellular location">
    <subcellularLocation>
        <location evidence="1">Cytoplasm</location>
        <location evidence="1">Cytoskeleton</location>
    </subcellularLocation>
    <subcellularLocation>
        <location evidence="11">Synapse</location>
    </subcellularLocation>
</comment>
<evidence type="ECO:0000259" key="15">
    <source>
        <dbReference type="PROSITE" id="PS50106"/>
    </source>
</evidence>
<keyword evidence="7" id="KW-0770">Synapse</keyword>
<feature type="domain" description="SAM" evidence="14">
    <location>
        <begin position="1032"/>
        <end position="1072"/>
    </location>
</feature>
<feature type="coiled-coil region" evidence="12">
    <location>
        <begin position="723"/>
        <end position="866"/>
    </location>
</feature>
<evidence type="ECO:0000256" key="4">
    <source>
        <dbReference type="ARBA" id="ARBA00022553"/>
    </source>
</evidence>
<evidence type="ECO:0000256" key="1">
    <source>
        <dbReference type="ARBA" id="ARBA00004245"/>
    </source>
</evidence>
<dbReference type="PANTHER" id="PTHR16154">
    <property type="entry name" value="NEURABIN"/>
    <property type="match status" value="1"/>
</dbReference>
<feature type="region of interest" description="Disordered" evidence="13">
    <location>
        <begin position="251"/>
        <end position="277"/>
    </location>
</feature>
<feature type="region of interest" description="Disordered" evidence="13">
    <location>
        <begin position="41"/>
        <end position="69"/>
    </location>
</feature>
<protein>
    <submittedName>
        <fullName evidence="16">Neurabin-1</fullName>
    </submittedName>
</protein>
<evidence type="ECO:0000313" key="16">
    <source>
        <dbReference type="EMBL" id="KFP96939.1"/>
    </source>
</evidence>
<evidence type="ECO:0000256" key="7">
    <source>
        <dbReference type="ARBA" id="ARBA00023018"/>
    </source>
</evidence>
<dbReference type="SUPFAM" id="SSF50156">
    <property type="entry name" value="PDZ domain-like"/>
    <property type="match status" value="1"/>
</dbReference>
<accession>A0A091NWK0</accession>
<feature type="region of interest" description="Disordered" evidence="13">
    <location>
        <begin position="1"/>
        <end position="21"/>
    </location>
</feature>
<proteinExistence type="predicted"/>
<dbReference type="FunFam" id="2.30.42.10:FF:000010">
    <property type="entry name" value="Neurabin-1 isoform 1"/>
    <property type="match status" value="1"/>
</dbReference>
<dbReference type="InterPro" id="IPR043446">
    <property type="entry name" value="Neurabin-like"/>
</dbReference>
<dbReference type="InterPro" id="IPR040645">
    <property type="entry name" value="Neurabin-1/2_PDZ"/>
</dbReference>
<dbReference type="InterPro" id="IPR036034">
    <property type="entry name" value="PDZ_sf"/>
</dbReference>
<evidence type="ECO:0000259" key="14">
    <source>
        <dbReference type="PROSITE" id="PS50105"/>
    </source>
</evidence>
<feature type="region of interest" description="Disordered" evidence="13">
    <location>
        <begin position="188"/>
        <end position="213"/>
    </location>
</feature>
<gene>
    <name evidence="16" type="ORF">N329_12439</name>
</gene>
<dbReference type="GO" id="GO:0015629">
    <property type="term" value="C:actin cytoskeleton"/>
    <property type="evidence" value="ECO:0007669"/>
    <property type="project" value="TreeGrafter"/>
</dbReference>
<dbReference type="GO" id="GO:0014069">
    <property type="term" value="C:postsynaptic density"/>
    <property type="evidence" value="ECO:0007669"/>
    <property type="project" value="TreeGrafter"/>
</dbReference>
<keyword evidence="6" id="KW-0524">Neurogenesis</keyword>
<dbReference type="PROSITE" id="PS50106">
    <property type="entry name" value="PDZ"/>
    <property type="match status" value="1"/>
</dbReference>
<dbReference type="CDD" id="cd06790">
    <property type="entry name" value="PDZ_neurabin-like"/>
    <property type="match status" value="1"/>
</dbReference>
<keyword evidence="9" id="KW-0009">Actin-binding</keyword>
<keyword evidence="10" id="KW-0206">Cytoskeleton</keyword>
<dbReference type="InterPro" id="IPR001478">
    <property type="entry name" value="PDZ"/>
</dbReference>
<feature type="region of interest" description="Disordered" evidence="13">
    <location>
        <begin position="401"/>
        <end position="421"/>
    </location>
</feature>
<dbReference type="SMART" id="SM00228">
    <property type="entry name" value="PDZ"/>
    <property type="match status" value="1"/>
</dbReference>
<dbReference type="Gene3D" id="1.10.150.50">
    <property type="entry name" value="Transcription Factor, Ets-1"/>
    <property type="match status" value="1"/>
</dbReference>
<feature type="compositionally biased region" description="Polar residues" evidence="13">
    <location>
        <begin position="41"/>
        <end position="56"/>
    </location>
</feature>
<feature type="region of interest" description="Disordered" evidence="13">
    <location>
        <begin position="669"/>
        <end position="688"/>
    </location>
</feature>
<dbReference type="CDD" id="cd09512">
    <property type="entry name" value="SAM_Neurabin-like"/>
    <property type="match status" value="1"/>
</dbReference>
<dbReference type="Pfam" id="PF07647">
    <property type="entry name" value="SAM_2"/>
    <property type="match status" value="1"/>
</dbReference>
<dbReference type="GO" id="GO:0031175">
    <property type="term" value="P:neuron projection development"/>
    <property type="evidence" value="ECO:0007669"/>
    <property type="project" value="TreeGrafter"/>
</dbReference>
<keyword evidence="8 12" id="KW-0175">Coiled coil</keyword>
<dbReference type="GO" id="GO:0051015">
    <property type="term" value="F:actin filament binding"/>
    <property type="evidence" value="ECO:0007669"/>
    <property type="project" value="TreeGrafter"/>
</dbReference>
<keyword evidence="3" id="KW-0963">Cytoplasm</keyword>
<reference evidence="16 17" key="1">
    <citation type="submission" date="2014-04" db="EMBL/GenBank/DDBJ databases">
        <title>Genome evolution of avian class.</title>
        <authorList>
            <person name="Zhang G."/>
            <person name="Li C."/>
        </authorList>
    </citation>
    <scope>NUCLEOTIDE SEQUENCE [LARGE SCALE GENOMIC DNA]</scope>
    <source>
        <strain evidence="16">BGI_N329</strain>
    </source>
</reference>
<feature type="domain" description="PDZ" evidence="15">
    <location>
        <begin position="556"/>
        <end position="644"/>
    </location>
</feature>
<dbReference type="Gene3D" id="2.30.42.10">
    <property type="match status" value="1"/>
</dbReference>
<dbReference type="GO" id="GO:0030425">
    <property type="term" value="C:dendrite"/>
    <property type="evidence" value="ECO:0007669"/>
    <property type="project" value="TreeGrafter"/>
</dbReference>
<dbReference type="Proteomes" id="UP000054379">
    <property type="component" value="Unassembled WGS sequence"/>
</dbReference>
<feature type="region of interest" description="Disordered" evidence="13">
    <location>
        <begin position="224"/>
        <end position="243"/>
    </location>
</feature>
<evidence type="ECO:0000256" key="9">
    <source>
        <dbReference type="ARBA" id="ARBA00023203"/>
    </source>
</evidence>
<evidence type="ECO:0000256" key="5">
    <source>
        <dbReference type="ARBA" id="ARBA00022782"/>
    </source>
</evidence>
<evidence type="ECO:0000256" key="3">
    <source>
        <dbReference type="ARBA" id="ARBA00022490"/>
    </source>
</evidence>
<feature type="compositionally biased region" description="Acidic residues" evidence="13">
    <location>
        <begin position="675"/>
        <end position="687"/>
    </location>
</feature>
<evidence type="ECO:0000256" key="12">
    <source>
        <dbReference type="SAM" id="Coils"/>
    </source>
</evidence>
<dbReference type="Pfam" id="PF17817">
    <property type="entry name" value="PDZ_5"/>
    <property type="match status" value="1"/>
</dbReference>
<dbReference type="PANTHER" id="PTHR16154:SF26">
    <property type="entry name" value="PROTEIN PHOSPHATASE 1 REGULATORY SUBUNIT 9 LIKE"/>
    <property type="match status" value="1"/>
</dbReference>
<feature type="non-terminal residue" evidence="16">
    <location>
        <position position="1072"/>
    </location>
</feature>
<evidence type="ECO:0000256" key="2">
    <source>
        <dbReference type="ARBA" id="ARBA00022473"/>
    </source>
</evidence>
<dbReference type="InterPro" id="IPR001660">
    <property type="entry name" value="SAM"/>
</dbReference>
<dbReference type="InterPro" id="IPR013761">
    <property type="entry name" value="SAM/pointed_sf"/>
</dbReference>
<dbReference type="GO" id="GO:0019722">
    <property type="term" value="P:calcium-mediated signaling"/>
    <property type="evidence" value="ECO:0007669"/>
    <property type="project" value="TreeGrafter"/>
</dbReference>
<evidence type="ECO:0000256" key="6">
    <source>
        <dbReference type="ARBA" id="ARBA00022902"/>
    </source>
</evidence>
<dbReference type="Pfam" id="PF00595">
    <property type="entry name" value="PDZ"/>
    <property type="match status" value="1"/>
</dbReference>
<evidence type="ECO:0000256" key="10">
    <source>
        <dbReference type="ARBA" id="ARBA00023212"/>
    </source>
</evidence>
<evidence type="ECO:0000256" key="8">
    <source>
        <dbReference type="ARBA" id="ARBA00023054"/>
    </source>
</evidence>
<keyword evidence="5" id="KW-0221">Differentiation</keyword>
<name>A0A091NWK0_HALAL</name>
<dbReference type="AlphaFoldDB" id="A0A091NWK0"/>
<evidence type="ECO:0000256" key="13">
    <source>
        <dbReference type="SAM" id="MobiDB-lite"/>
    </source>
</evidence>
<organism evidence="16 17">
    <name type="scientific">Haliaeetus albicilla</name>
    <name type="common">White-tailed sea-eagle</name>
    <name type="synonym">Falco albicilla</name>
    <dbReference type="NCBI Taxonomy" id="8969"/>
    <lineage>
        <taxon>Eukaryota</taxon>
        <taxon>Metazoa</taxon>
        <taxon>Chordata</taxon>
        <taxon>Craniata</taxon>
        <taxon>Vertebrata</taxon>
        <taxon>Euteleostomi</taxon>
        <taxon>Archelosauria</taxon>
        <taxon>Archosauria</taxon>
        <taxon>Dinosauria</taxon>
        <taxon>Saurischia</taxon>
        <taxon>Theropoda</taxon>
        <taxon>Coelurosauria</taxon>
        <taxon>Aves</taxon>
        <taxon>Neognathae</taxon>
        <taxon>Neoaves</taxon>
        <taxon>Telluraves</taxon>
        <taxon>Accipitrimorphae</taxon>
        <taxon>Accipitriformes</taxon>
        <taxon>Accipitridae</taxon>
        <taxon>Accipitrinae</taxon>
        <taxon>Haliaeetus</taxon>
    </lineage>
</organism>
<sequence length="1072" mass="120429">MMKTEGKGERTLRSASPHRNAYKSDFHAIKCSFDGINNPENASNKTGLHQKLSTSSNGGGNDPHSRGRAATYGNRVHKIKNMFLQMGGSSSTPSCESSPPAETKLISRTVAADYGPSPGSPSFLIVQKNNHLNTSTSPSGSPVDSLSVPSAADKVIRSNDEADLDKVALAEKFSETRKLFERNIKQRSSVDRYSPSKCERSEDKRRRSSASDCSNVVDHFSFNTETSLPVAPEKSENQGPISRRLESFLGDSDTEESKEISKNDSPPNQDPLRGHHSLDSSVVAEGCPEKAASTKVPVILRDEMSEALQKGKREQLLLERSLWDMGSMPGQEAQQRSDSVLSRVSPTEGTCTELVAPGETSGHEKEGLEKDHMIQEDQLFRCHVQEGKRSDYSLEVVEEFTEGSKTNGEEERGGVSGRDGPVTRVQDVLEQEGDTEEEEQVVEKQSENFSAFGIENAAFDDDRDTEPENQVPEGKEIFEGEEEEYMYDSEYEEFPGLSEEEDPEPDRKVKFSTAPIKVFSTYSNEDYDRRNEEVDPVAASAEYELEKRVEKMEVFPVEIEKGDSGLGISIIGMGVGADQGLEKLGIFVKTITDGGAAQRDGRIQVNDQIVEVDGISLVGVTQFFAATVLKNTKGTVSFLIGREKPGTQSEVARLISETLEQERCLYEQHYVHDDTEQDDDYDDDDDTYESHLHGKSVEVFDLPENEDIGLPLDMDSAQSLLKFKELQLKHAVTIAEVNQLKEKLKIVEAEKNEWKLSRAQLQQNLDESKEKIKKLETYWLEAQSLCKTVNEHLKETQEQCDALEKKYKAAKKLLKDYQQKEIEFMKKDDDHSRLLEERDQKYAEQLKIYQEKISELESKLKVYERMPYMFGSGSLLADGCQSPGQYNEQSKIREENEKETESIEERLNSSEMLISDFDAFVGDTPRLDTSAHKAKAQLALKVKRQPPSRSKLKESLGAGQQTANLQSRIVIDDTYHSKPSCELSGLVTEPNLSGRSHTLTFSSNEVSFKALDDEFTTTGKQNQWHNRPISEWTTQQVCHWLMGMNMEQYIMEFTAMNIDGQQLMQLDSEKLK</sequence>
<feature type="compositionally biased region" description="Polar residues" evidence="13">
    <location>
        <begin position="332"/>
        <end position="350"/>
    </location>
</feature>
<dbReference type="SUPFAM" id="SSF47769">
    <property type="entry name" value="SAM/Pointed domain"/>
    <property type="match status" value="1"/>
</dbReference>
<feature type="compositionally biased region" description="Basic and acidic residues" evidence="13">
    <location>
        <begin position="1"/>
        <end position="12"/>
    </location>
</feature>
<evidence type="ECO:0000256" key="11">
    <source>
        <dbReference type="ARBA" id="ARBA00034103"/>
    </source>
</evidence>
<dbReference type="EMBL" id="KK642663">
    <property type="protein sequence ID" value="KFP96939.1"/>
    <property type="molecule type" value="Genomic_DNA"/>
</dbReference>
<keyword evidence="4" id="KW-0597">Phosphoprotein</keyword>
<evidence type="ECO:0000313" key="17">
    <source>
        <dbReference type="Proteomes" id="UP000054379"/>
    </source>
</evidence>
<keyword evidence="2" id="KW-0217">Developmental protein</keyword>
<feature type="region of interest" description="Disordered" evidence="13">
    <location>
        <begin position="328"/>
        <end position="364"/>
    </location>
</feature>